<dbReference type="PANTHER" id="PTHR30203">
    <property type="entry name" value="OUTER MEMBRANE CATION EFFLUX PROTEIN"/>
    <property type="match status" value="1"/>
</dbReference>
<evidence type="ECO:0000313" key="4">
    <source>
        <dbReference type="Proteomes" id="UP000199440"/>
    </source>
</evidence>
<dbReference type="GO" id="GO:0015562">
    <property type="term" value="F:efflux transmembrane transporter activity"/>
    <property type="evidence" value="ECO:0007669"/>
    <property type="project" value="InterPro"/>
</dbReference>
<protein>
    <submittedName>
        <fullName evidence="3">Efflux transporter, outer membrane factor (OMF) lipoprotein, NodT family</fullName>
    </submittedName>
</protein>
<name>A0A1G9LQ89_9FLAO</name>
<keyword evidence="2 3" id="KW-0449">Lipoprotein</keyword>
<dbReference type="STRING" id="192904.SAMN04488514_102183"/>
<reference evidence="3 4" key="1">
    <citation type="submission" date="2016-10" db="EMBL/GenBank/DDBJ databases">
        <authorList>
            <person name="de Groot N.N."/>
        </authorList>
    </citation>
    <scope>NUCLEOTIDE SEQUENCE [LARGE SCALE GENOMIC DNA]</scope>
    <source>
        <strain evidence="3 4">DSM 19886</strain>
    </source>
</reference>
<dbReference type="Pfam" id="PF02321">
    <property type="entry name" value="OEP"/>
    <property type="match status" value="2"/>
</dbReference>
<dbReference type="Proteomes" id="UP000199440">
    <property type="component" value="Unassembled WGS sequence"/>
</dbReference>
<comment type="subcellular location">
    <subcellularLocation>
        <location evidence="2">Cell membrane</location>
        <topology evidence="2">Lipid-anchor</topology>
    </subcellularLocation>
</comment>
<organism evidence="3 4">
    <name type="scientific">Kriegella aquimaris</name>
    <dbReference type="NCBI Taxonomy" id="192904"/>
    <lineage>
        <taxon>Bacteria</taxon>
        <taxon>Pseudomonadati</taxon>
        <taxon>Bacteroidota</taxon>
        <taxon>Flavobacteriia</taxon>
        <taxon>Flavobacteriales</taxon>
        <taxon>Flavobacteriaceae</taxon>
        <taxon>Kriegella</taxon>
    </lineage>
</organism>
<evidence type="ECO:0000313" key="3">
    <source>
        <dbReference type="EMBL" id="SDL64192.1"/>
    </source>
</evidence>
<comment type="similarity">
    <text evidence="1 2">Belongs to the outer membrane factor (OMF) (TC 1.B.17) family.</text>
</comment>
<accession>A0A1G9LQ89</accession>
<dbReference type="Gene3D" id="2.20.200.10">
    <property type="entry name" value="Outer membrane efflux proteins (OEP)"/>
    <property type="match status" value="1"/>
</dbReference>
<dbReference type="NCBIfam" id="TIGR01845">
    <property type="entry name" value="outer_NodT"/>
    <property type="match status" value="1"/>
</dbReference>
<evidence type="ECO:0000256" key="2">
    <source>
        <dbReference type="RuleBase" id="RU362097"/>
    </source>
</evidence>
<dbReference type="GO" id="GO:0005886">
    <property type="term" value="C:plasma membrane"/>
    <property type="evidence" value="ECO:0007669"/>
    <property type="project" value="UniProtKB-SubCell"/>
</dbReference>
<proteinExistence type="inferred from homology"/>
<keyword evidence="2" id="KW-0812">Transmembrane</keyword>
<dbReference type="PROSITE" id="PS51257">
    <property type="entry name" value="PROKAR_LIPOPROTEIN"/>
    <property type="match status" value="1"/>
</dbReference>
<sequence length="466" mass="51741">MNRLVTNKLVLVAILPLLLQSCFVAKDYVRPELETESLYRTDNLPQDSISMATVSWKDIFTDSYLNSYIEKGLANNLDVRIALQNIAAAQAYVKQGKMGYLPTLMGTGQYSRTKNSENSQFGSFFTSALEQYELSASLSWEADIWGKIRSTKRAFGASYLQTVAAHQAIKTDLVASIASSYYQLMALDKQKSITEETLEARRSSLETTLALKDAGQVTEVAVKQTEAQLYTAEVILIDLEKNIKLLENTLSILLGEPARAIERGKIDEQRIQTALSTGVPAQLLTNRPDLMQAEYSLINAFELTNVAKSSFYPSLQLTASGGLQSLELDNWFNASSLFSSLIGSLTQPILNGRKIRTQYEVAKAQQEKALLSYKKTLLVAGKEVSDALYGYEAESRKIEAYTKELEAYTLAESYSEELLNNGLANYLEVLTARQNALNSELNYINAQYGQLDAIVTLYRALGGGWK</sequence>
<dbReference type="EMBL" id="FNGV01000002">
    <property type="protein sequence ID" value="SDL64192.1"/>
    <property type="molecule type" value="Genomic_DNA"/>
</dbReference>
<dbReference type="Gene3D" id="1.20.1600.10">
    <property type="entry name" value="Outer membrane efflux proteins (OEP)"/>
    <property type="match status" value="1"/>
</dbReference>
<evidence type="ECO:0000256" key="1">
    <source>
        <dbReference type="ARBA" id="ARBA00007613"/>
    </source>
</evidence>
<gene>
    <name evidence="3" type="ORF">SAMN04488514_102183</name>
</gene>
<dbReference type="InterPro" id="IPR003423">
    <property type="entry name" value="OMP_efflux"/>
</dbReference>
<dbReference type="AlphaFoldDB" id="A0A1G9LQ89"/>
<keyword evidence="2" id="KW-0564">Palmitate</keyword>
<dbReference type="RefSeq" id="WP_089886592.1">
    <property type="nucleotide sequence ID" value="NZ_FNGV01000002.1"/>
</dbReference>
<dbReference type="InterPro" id="IPR010131">
    <property type="entry name" value="MdtP/NodT-like"/>
</dbReference>
<dbReference type="OrthoDB" id="9770517at2"/>
<dbReference type="SUPFAM" id="SSF56954">
    <property type="entry name" value="Outer membrane efflux proteins (OEP)"/>
    <property type="match status" value="1"/>
</dbReference>
<dbReference type="PANTHER" id="PTHR30203:SF33">
    <property type="entry name" value="BLR4455 PROTEIN"/>
    <property type="match status" value="1"/>
</dbReference>
<keyword evidence="2" id="KW-0472">Membrane</keyword>
<keyword evidence="2" id="KW-1134">Transmembrane beta strand</keyword>
<keyword evidence="4" id="KW-1185">Reference proteome</keyword>